<dbReference type="AlphaFoldDB" id="A0A930V4H3"/>
<accession>A0A930V4H3</accession>
<dbReference type="Pfam" id="PF04134">
    <property type="entry name" value="DCC1-like"/>
    <property type="match status" value="1"/>
</dbReference>
<evidence type="ECO:0000313" key="1">
    <source>
        <dbReference type="EMBL" id="MBF4163681.1"/>
    </source>
</evidence>
<reference evidence="1" key="1">
    <citation type="submission" date="2020-11" db="EMBL/GenBank/DDBJ databases">
        <title>Nocardioides sp. CBS4Y-1, whole genome shotgun sequence.</title>
        <authorList>
            <person name="Tuo L."/>
        </authorList>
    </citation>
    <scope>NUCLEOTIDE SEQUENCE</scope>
    <source>
        <strain evidence="1">CBS4Y-1</strain>
    </source>
</reference>
<keyword evidence="2" id="KW-1185">Reference proteome</keyword>
<dbReference type="InterPro" id="IPR007263">
    <property type="entry name" value="DCC1-like"/>
</dbReference>
<sequence length="121" mass="13013">MGTIVYDADCGFCTVCAQWLARHGACTVQPWQALDLAAAGLTEAEASEAVRWLDDAGRATASGAEAISLALRTCGIAYRLPGWLIWLAPVRPLARVVYRVVARHRHRLPGGTAACRLDAPR</sequence>
<dbReference type="Proteomes" id="UP000656804">
    <property type="component" value="Unassembled WGS sequence"/>
</dbReference>
<organism evidence="1 2">
    <name type="scientific">Nocardioides acrostichi</name>
    <dbReference type="NCBI Taxonomy" id="2784339"/>
    <lineage>
        <taxon>Bacteria</taxon>
        <taxon>Bacillati</taxon>
        <taxon>Actinomycetota</taxon>
        <taxon>Actinomycetes</taxon>
        <taxon>Propionibacteriales</taxon>
        <taxon>Nocardioidaceae</taxon>
        <taxon>Nocardioides</taxon>
    </lineage>
</organism>
<gene>
    <name evidence="1" type="ORF">ISG29_18535</name>
</gene>
<dbReference type="EMBL" id="JADIVZ010000014">
    <property type="protein sequence ID" value="MBF4163681.1"/>
    <property type="molecule type" value="Genomic_DNA"/>
</dbReference>
<proteinExistence type="predicted"/>
<protein>
    <submittedName>
        <fullName evidence="1">DUF393 domain-containing protein</fullName>
    </submittedName>
</protein>
<dbReference type="RefSeq" id="WP_194504946.1">
    <property type="nucleotide sequence ID" value="NZ_JADIVZ010000014.1"/>
</dbReference>
<comment type="caution">
    <text evidence="1">The sequence shown here is derived from an EMBL/GenBank/DDBJ whole genome shotgun (WGS) entry which is preliminary data.</text>
</comment>
<evidence type="ECO:0000313" key="2">
    <source>
        <dbReference type="Proteomes" id="UP000656804"/>
    </source>
</evidence>
<dbReference type="GO" id="GO:0015035">
    <property type="term" value="F:protein-disulfide reductase activity"/>
    <property type="evidence" value="ECO:0007669"/>
    <property type="project" value="InterPro"/>
</dbReference>
<name>A0A930V4H3_9ACTN</name>